<dbReference type="EMBL" id="BMAW01016338">
    <property type="protein sequence ID" value="GFT48561.1"/>
    <property type="molecule type" value="Genomic_DNA"/>
</dbReference>
<gene>
    <name evidence="1" type="ORF">NPIL_300991</name>
</gene>
<name>A0A8X6P518_NEPPI</name>
<evidence type="ECO:0000313" key="1">
    <source>
        <dbReference type="EMBL" id="GFT48561.1"/>
    </source>
</evidence>
<dbReference type="Proteomes" id="UP000887013">
    <property type="component" value="Unassembled WGS sequence"/>
</dbReference>
<evidence type="ECO:0000313" key="2">
    <source>
        <dbReference type="Proteomes" id="UP000887013"/>
    </source>
</evidence>
<dbReference type="AlphaFoldDB" id="A0A8X6P518"/>
<sequence>ESHHPQLMLPQRRFARILCLHGVLKEQKTFFIALTNKWQDTKEHLSQSSGHCSGNVHSTVT</sequence>
<reference evidence="1" key="1">
    <citation type="submission" date="2020-08" db="EMBL/GenBank/DDBJ databases">
        <title>Multicomponent nature underlies the extraordinary mechanical properties of spider dragline silk.</title>
        <authorList>
            <person name="Kono N."/>
            <person name="Nakamura H."/>
            <person name="Mori M."/>
            <person name="Yoshida Y."/>
            <person name="Ohtoshi R."/>
            <person name="Malay A.D."/>
            <person name="Moran D.A.P."/>
            <person name="Tomita M."/>
            <person name="Numata K."/>
            <person name="Arakawa K."/>
        </authorList>
    </citation>
    <scope>NUCLEOTIDE SEQUENCE</scope>
</reference>
<comment type="caution">
    <text evidence="1">The sequence shown here is derived from an EMBL/GenBank/DDBJ whole genome shotgun (WGS) entry which is preliminary data.</text>
</comment>
<proteinExistence type="predicted"/>
<keyword evidence="2" id="KW-1185">Reference proteome</keyword>
<feature type="non-terminal residue" evidence="1">
    <location>
        <position position="1"/>
    </location>
</feature>
<accession>A0A8X6P518</accession>
<organism evidence="1 2">
    <name type="scientific">Nephila pilipes</name>
    <name type="common">Giant wood spider</name>
    <name type="synonym">Nephila maculata</name>
    <dbReference type="NCBI Taxonomy" id="299642"/>
    <lineage>
        <taxon>Eukaryota</taxon>
        <taxon>Metazoa</taxon>
        <taxon>Ecdysozoa</taxon>
        <taxon>Arthropoda</taxon>
        <taxon>Chelicerata</taxon>
        <taxon>Arachnida</taxon>
        <taxon>Araneae</taxon>
        <taxon>Araneomorphae</taxon>
        <taxon>Entelegynae</taxon>
        <taxon>Araneoidea</taxon>
        <taxon>Nephilidae</taxon>
        <taxon>Nephila</taxon>
    </lineage>
</organism>
<protein>
    <submittedName>
        <fullName evidence="1">Uncharacterized protein</fullName>
    </submittedName>
</protein>